<proteinExistence type="predicted"/>
<sequence length="215" mass="23742">MDYPAALKEEIQRILLPPTTLPVPVPQVAQTAPVTVQTTVQPQVTLPPPIRHKQKACEEAHKSSQTTSTPKPKTRSTKTAAPETQLLPAHQADSHRSRHKSHSRDDRHRRDTQQSQATSRDSPQQERRDDAPQHRTQSEQTRQVHMTGSAPTTSYGPGTRHLSCNFDSAYGHVPAAHSSDIGYNNYGNSHHIAATYSPDVGSEYRASPTDSGYCD</sequence>
<feature type="compositionally biased region" description="Basic and acidic residues" evidence="1">
    <location>
        <begin position="123"/>
        <end position="137"/>
    </location>
</feature>
<feature type="compositionally biased region" description="Polar residues" evidence="1">
    <location>
        <begin position="113"/>
        <end position="122"/>
    </location>
</feature>
<protein>
    <submittedName>
        <fullName evidence="3">Uncharacterized protein</fullName>
    </submittedName>
</protein>
<name>A0A915IC25_ROMCU</name>
<accession>A0A915IC25</accession>
<dbReference type="AlphaFoldDB" id="A0A915IC25"/>
<feature type="region of interest" description="Disordered" evidence="1">
    <location>
        <begin position="36"/>
        <end position="159"/>
    </location>
</feature>
<evidence type="ECO:0000256" key="1">
    <source>
        <dbReference type="SAM" id="MobiDB-lite"/>
    </source>
</evidence>
<dbReference type="Proteomes" id="UP000887565">
    <property type="component" value="Unplaced"/>
</dbReference>
<dbReference type="WBParaSite" id="nRc.2.0.1.t10801-RA">
    <property type="protein sequence ID" value="nRc.2.0.1.t10801-RA"/>
    <property type="gene ID" value="nRc.2.0.1.g10801"/>
</dbReference>
<feature type="compositionally biased region" description="Basic and acidic residues" evidence="1">
    <location>
        <begin position="103"/>
        <end position="112"/>
    </location>
</feature>
<evidence type="ECO:0000313" key="2">
    <source>
        <dbReference type="Proteomes" id="UP000887565"/>
    </source>
</evidence>
<organism evidence="2 3">
    <name type="scientific">Romanomermis culicivorax</name>
    <name type="common">Nematode worm</name>
    <dbReference type="NCBI Taxonomy" id="13658"/>
    <lineage>
        <taxon>Eukaryota</taxon>
        <taxon>Metazoa</taxon>
        <taxon>Ecdysozoa</taxon>
        <taxon>Nematoda</taxon>
        <taxon>Enoplea</taxon>
        <taxon>Dorylaimia</taxon>
        <taxon>Mermithida</taxon>
        <taxon>Mermithoidea</taxon>
        <taxon>Mermithidae</taxon>
        <taxon>Romanomermis</taxon>
    </lineage>
</organism>
<feature type="compositionally biased region" description="Polar residues" evidence="1">
    <location>
        <begin position="138"/>
        <end position="156"/>
    </location>
</feature>
<keyword evidence="2" id="KW-1185">Reference proteome</keyword>
<reference evidence="3" key="1">
    <citation type="submission" date="2022-11" db="UniProtKB">
        <authorList>
            <consortium name="WormBaseParasite"/>
        </authorList>
    </citation>
    <scope>IDENTIFICATION</scope>
</reference>
<evidence type="ECO:0000313" key="3">
    <source>
        <dbReference type="WBParaSite" id="nRc.2.0.1.t10801-RA"/>
    </source>
</evidence>